<evidence type="ECO:0000313" key="4">
    <source>
        <dbReference type="Proteomes" id="UP000030669"/>
    </source>
</evidence>
<organism evidence="3 4">
    <name type="scientific">Gloeophyllum trabeum (strain ATCC 11539 / FP-39264 / Madison 617)</name>
    <name type="common">Brown rot fungus</name>
    <dbReference type="NCBI Taxonomy" id="670483"/>
    <lineage>
        <taxon>Eukaryota</taxon>
        <taxon>Fungi</taxon>
        <taxon>Dikarya</taxon>
        <taxon>Basidiomycota</taxon>
        <taxon>Agaricomycotina</taxon>
        <taxon>Agaricomycetes</taxon>
        <taxon>Gloeophyllales</taxon>
        <taxon>Gloeophyllaceae</taxon>
        <taxon>Gloeophyllum</taxon>
    </lineage>
</organism>
<dbReference type="GeneID" id="19301328"/>
<keyword evidence="2" id="KW-1133">Transmembrane helix</keyword>
<protein>
    <submittedName>
        <fullName evidence="3">Uncharacterized protein</fullName>
    </submittedName>
</protein>
<feature type="region of interest" description="Disordered" evidence="1">
    <location>
        <begin position="578"/>
        <end position="606"/>
    </location>
</feature>
<feature type="transmembrane region" description="Helical" evidence="2">
    <location>
        <begin position="12"/>
        <end position="33"/>
    </location>
</feature>
<reference evidence="3 4" key="1">
    <citation type="journal article" date="2012" name="Science">
        <title>The Paleozoic origin of enzymatic lignin decomposition reconstructed from 31 fungal genomes.</title>
        <authorList>
            <person name="Floudas D."/>
            <person name="Binder M."/>
            <person name="Riley R."/>
            <person name="Barry K."/>
            <person name="Blanchette R.A."/>
            <person name="Henrissat B."/>
            <person name="Martinez A.T."/>
            <person name="Otillar R."/>
            <person name="Spatafora J.W."/>
            <person name="Yadav J.S."/>
            <person name="Aerts A."/>
            <person name="Benoit I."/>
            <person name="Boyd A."/>
            <person name="Carlson A."/>
            <person name="Copeland A."/>
            <person name="Coutinho P.M."/>
            <person name="de Vries R.P."/>
            <person name="Ferreira P."/>
            <person name="Findley K."/>
            <person name="Foster B."/>
            <person name="Gaskell J."/>
            <person name="Glotzer D."/>
            <person name="Gorecki P."/>
            <person name="Heitman J."/>
            <person name="Hesse C."/>
            <person name="Hori C."/>
            <person name="Igarashi K."/>
            <person name="Jurgens J.A."/>
            <person name="Kallen N."/>
            <person name="Kersten P."/>
            <person name="Kohler A."/>
            <person name="Kuees U."/>
            <person name="Kumar T.K.A."/>
            <person name="Kuo A."/>
            <person name="LaButti K."/>
            <person name="Larrondo L.F."/>
            <person name="Lindquist E."/>
            <person name="Ling A."/>
            <person name="Lombard V."/>
            <person name="Lucas S."/>
            <person name="Lundell T."/>
            <person name="Martin R."/>
            <person name="McLaughlin D.J."/>
            <person name="Morgenstern I."/>
            <person name="Morin E."/>
            <person name="Murat C."/>
            <person name="Nagy L.G."/>
            <person name="Nolan M."/>
            <person name="Ohm R.A."/>
            <person name="Patyshakuliyeva A."/>
            <person name="Rokas A."/>
            <person name="Ruiz-Duenas F.J."/>
            <person name="Sabat G."/>
            <person name="Salamov A."/>
            <person name="Samejima M."/>
            <person name="Schmutz J."/>
            <person name="Slot J.C."/>
            <person name="St John F."/>
            <person name="Stenlid J."/>
            <person name="Sun H."/>
            <person name="Sun S."/>
            <person name="Syed K."/>
            <person name="Tsang A."/>
            <person name="Wiebenga A."/>
            <person name="Young D."/>
            <person name="Pisabarro A."/>
            <person name="Eastwood D.C."/>
            <person name="Martin F."/>
            <person name="Cullen D."/>
            <person name="Grigoriev I.V."/>
            <person name="Hibbett D.S."/>
        </authorList>
    </citation>
    <scope>NUCLEOTIDE SEQUENCE [LARGE SCALE GENOMIC DNA]</scope>
    <source>
        <strain evidence="3 4">ATCC 11539</strain>
    </source>
</reference>
<dbReference type="KEGG" id="gtr:GLOTRDRAFT_126079"/>
<accession>S7QK68</accession>
<evidence type="ECO:0000256" key="2">
    <source>
        <dbReference type="SAM" id="Phobius"/>
    </source>
</evidence>
<dbReference type="Proteomes" id="UP000030669">
    <property type="component" value="Unassembled WGS sequence"/>
</dbReference>
<dbReference type="HOGENOM" id="CLU_371733_0_0_1"/>
<keyword evidence="2" id="KW-0472">Membrane</keyword>
<feature type="compositionally biased region" description="Low complexity" evidence="1">
    <location>
        <begin position="662"/>
        <end position="685"/>
    </location>
</feature>
<sequence length="748" mass="81352">MDGNDLRLISPVLILLIVSIVSIFGIFALGYYWGPALIARARLFVESSASNISFTCRGKLYGEHDTVLENQQRSLAFWKSLWLAYQGWLRRRRQSLTEAASTTKDAILRLPSFLLTSSSGAELTLPEVTPPNPEVLTIDETRIPNPRFLNIYWERRETPQLLVSFTDGLKRLYPTWGRRLPRFAEIGENEVSELPPQNPAFLMAKSWLDWMCEIWEAKASATTDRPSEQQHSVHVEHQAPATPSNSISSLDSLSVLDPVHHVSPWVIDAARKAASNRAQSPRKSALKALRLSTTSLITGPSATPKAIRRATLPLPDGSPVIRNELEKMLADYKRFSLPADSSGAPVNWDKDVGAGGYGKKGRTFTRKFYNLSRGIHRIPVVADYVEMGCKTAEEVYDKGNETIFAAPSSHTITDSASDLAPVEGDVTVHSNSGSLCSCKDGQEPQEEDITEAFTERSHTGIEDSDDSATLIGNTFMKLGSRFGFSSVSSVDLADLLKDDSSPPLQYPIVPLPKVKKVNGVPTQLPAPPENPILDTEVTVMPAAPDVIVTLPSNERVQVLEPVAAPVIITTPSKVQEVKPVKPACPHPSSTVKPAGTRPRGRSGSVKAAPIVAKSVVTRSRTDSIRQANEVKPAARHRSGNVKAPMVVVKPIVTRPTKPMAPSSKSNLVSTSSVQASTSARGRARSGSVKVIVKDVRATKPVVTRPRSGTVQSLVAEVRTNKPTVKVLVQKDVKGKGASGKENISVSWR</sequence>
<evidence type="ECO:0000256" key="1">
    <source>
        <dbReference type="SAM" id="MobiDB-lite"/>
    </source>
</evidence>
<feature type="region of interest" description="Disordered" evidence="1">
    <location>
        <begin position="655"/>
        <end position="685"/>
    </location>
</feature>
<dbReference type="RefSeq" id="XP_007862675.1">
    <property type="nucleotide sequence ID" value="XM_007864484.1"/>
</dbReference>
<name>S7QK68_GLOTA</name>
<evidence type="ECO:0000313" key="3">
    <source>
        <dbReference type="EMBL" id="EPQ59782.1"/>
    </source>
</evidence>
<feature type="region of interest" description="Disordered" evidence="1">
    <location>
        <begin position="221"/>
        <end position="246"/>
    </location>
</feature>
<feature type="compositionally biased region" description="Basic and acidic residues" evidence="1">
    <location>
        <begin position="225"/>
        <end position="237"/>
    </location>
</feature>
<gene>
    <name evidence="3" type="ORF">GLOTRDRAFT_126079</name>
</gene>
<dbReference type="EMBL" id="KB469297">
    <property type="protein sequence ID" value="EPQ59782.1"/>
    <property type="molecule type" value="Genomic_DNA"/>
</dbReference>
<keyword evidence="4" id="KW-1185">Reference proteome</keyword>
<dbReference type="OrthoDB" id="3308357at2759"/>
<proteinExistence type="predicted"/>
<keyword evidence="2" id="KW-0812">Transmembrane</keyword>
<dbReference type="AlphaFoldDB" id="S7QK68"/>